<evidence type="ECO:0008006" key="4">
    <source>
        <dbReference type="Google" id="ProtNLM"/>
    </source>
</evidence>
<evidence type="ECO:0000313" key="2">
    <source>
        <dbReference type="EMBL" id="CCF48681.1"/>
    </source>
</evidence>
<accession>I2FP38</accession>
<dbReference type="OrthoDB" id="428342at2759"/>
<dbReference type="GO" id="GO:0030008">
    <property type="term" value="C:TRAPP complex"/>
    <property type="evidence" value="ECO:0007669"/>
    <property type="project" value="TreeGrafter"/>
</dbReference>
<dbReference type="HOGENOM" id="CLU_028756_0_0_1"/>
<reference evidence="2 3" key="1">
    <citation type="journal article" date="2012" name="Plant Cell">
        <title>Genome comparison of barley and maize smut fungi reveals targeted loss of RNA silencing components and species-specific presence of transposable elements.</title>
        <authorList>
            <person name="Laurie J.D."/>
            <person name="Ali S."/>
            <person name="Linning R."/>
            <person name="Mannhaupt G."/>
            <person name="Wong P."/>
            <person name="Gueldener U."/>
            <person name="Muensterkoetter M."/>
            <person name="Moore R."/>
            <person name="Kahmann R."/>
            <person name="Bakkeren G."/>
            <person name="Schirawski J."/>
        </authorList>
    </citation>
    <scope>NUCLEOTIDE SEQUENCE [LARGE SCALE GENOMIC DNA]</scope>
    <source>
        <strain evidence="3">Uh4875-4</strain>
    </source>
</reference>
<name>I2FP38_USTHO</name>
<feature type="compositionally biased region" description="Low complexity" evidence="1">
    <location>
        <begin position="10"/>
        <end position="20"/>
    </location>
</feature>
<proteinExistence type="predicted"/>
<dbReference type="AlphaFoldDB" id="I2FP38"/>
<comment type="caution">
    <text evidence="2">The sequence shown here is derived from an EMBL/GenBank/DDBJ whole genome shotgun (WGS) entry which is preliminary data.</text>
</comment>
<dbReference type="OMA" id="RIPRNAD"/>
<organism evidence="2 3">
    <name type="scientific">Ustilago hordei</name>
    <name type="common">Barley covered smut fungus</name>
    <dbReference type="NCBI Taxonomy" id="120017"/>
    <lineage>
        <taxon>Eukaryota</taxon>
        <taxon>Fungi</taxon>
        <taxon>Dikarya</taxon>
        <taxon>Basidiomycota</taxon>
        <taxon>Ustilaginomycotina</taxon>
        <taxon>Ustilaginomycetes</taxon>
        <taxon>Ustilaginales</taxon>
        <taxon>Ustilaginaceae</taxon>
        <taxon>Ustilago</taxon>
    </lineage>
</organism>
<protein>
    <recommendedName>
        <fullName evidence="4">Trafficking protein particle complex subunit 12</fullName>
    </recommendedName>
</protein>
<feature type="region of interest" description="Disordered" evidence="1">
    <location>
        <begin position="1"/>
        <end position="24"/>
    </location>
</feature>
<evidence type="ECO:0000256" key="1">
    <source>
        <dbReference type="SAM" id="MobiDB-lite"/>
    </source>
</evidence>
<dbReference type="Proteomes" id="UP000006174">
    <property type="component" value="Unassembled WGS sequence"/>
</dbReference>
<gene>
    <name evidence="2" type="ORF">UHOR_06623</name>
</gene>
<evidence type="ECO:0000313" key="3">
    <source>
        <dbReference type="Proteomes" id="UP000006174"/>
    </source>
</evidence>
<dbReference type="PANTHER" id="PTHR21581:SF6">
    <property type="entry name" value="TRAFFICKING PROTEIN PARTICLE COMPLEX SUBUNIT 12"/>
    <property type="match status" value="1"/>
</dbReference>
<sequence>MDSTQPYPTPTADPSTSTTSVQPTFDAFAVTPAFARNLSSSSPPHRPIPALSNPALLGDLPNTDPLSLLLQKHIPPHLRPVRDLSGTWNSSSFSSSSAGEEVNEESVQQAAATNSWRKIACLARTQITQSQAASVEEVLGWWSVRMYALARLRLYSLLRSELDGLWHVLDSEVLMEGEEERVPFTLRVFRATEPKFRGDVRSTVEQYILLIQTCKGTMKKAKSKGEADRAKIWKERGLRLGLMLAFTLAEAKDLDGAIEILSPLIQHCLSACERQDAEESAHLVLVSTRIYIQAGDLSTAYTLLNRISSLLLRTSPLQGEISHSESLLAALRGDLDSASETPPCASEEKDLSIVQQLNSATVAFYEAKLDKAISTLDRVLEKDPSRIANSTVAESVVFNLATLYELGTQGGEQAVLERKRDMVVKVARCIREAGISASCFKL</sequence>
<keyword evidence="3" id="KW-1185">Reference proteome</keyword>
<dbReference type="eggNOG" id="KOG2796">
    <property type="taxonomic scope" value="Eukaryota"/>
</dbReference>
<dbReference type="EMBL" id="CAGI01000136">
    <property type="protein sequence ID" value="CCF48681.1"/>
    <property type="molecule type" value="Genomic_DNA"/>
</dbReference>
<dbReference type="STRING" id="1128400.I2FP38"/>
<dbReference type="GO" id="GO:0005794">
    <property type="term" value="C:Golgi apparatus"/>
    <property type="evidence" value="ECO:0007669"/>
    <property type="project" value="TreeGrafter"/>
</dbReference>
<dbReference type="PANTHER" id="PTHR21581">
    <property type="entry name" value="D-ALANYL-D-ALANINE CARBOXYPEPTIDASE"/>
    <property type="match status" value="1"/>
</dbReference>